<dbReference type="InterPro" id="IPR012341">
    <property type="entry name" value="6hp_glycosidase-like_sf"/>
</dbReference>
<keyword evidence="1 2" id="KW-0378">Hydrolase</keyword>
<dbReference type="InterPro" id="IPR052043">
    <property type="entry name" value="PolySaccharide_Degr_Enz"/>
</dbReference>
<dbReference type="InParanoid" id="A0A1I2C8Z6"/>
<evidence type="ECO:0000313" key="3">
    <source>
        <dbReference type="Proteomes" id="UP000181976"/>
    </source>
</evidence>
<dbReference type="InterPro" id="IPR008928">
    <property type="entry name" value="6-hairpin_glycosidase_sf"/>
</dbReference>
<dbReference type="AlphaFoldDB" id="A0A1I2C8Z6"/>
<dbReference type="GO" id="GO:0005975">
    <property type="term" value="P:carbohydrate metabolic process"/>
    <property type="evidence" value="ECO:0007669"/>
    <property type="project" value="InterPro"/>
</dbReference>
<dbReference type="STRING" id="385682.SAMN05444380_11553"/>
<evidence type="ECO:0000313" key="2">
    <source>
        <dbReference type="EMBL" id="SFE64642.1"/>
    </source>
</evidence>
<dbReference type="PANTHER" id="PTHR33886:SF8">
    <property type="entry name" value="UNSATURATED RHAMNOGALACTURONAN HYDROLASE (EUROFUNG)"/>
    <property type="match status" value="1"/>
</dbReference>
<dbReference type="GO" id="GO:0016787">
    <property type="term" value="F:hydrolase activity"/>
    <property type="evidence" value="ECO:0007669"/>
    <property type="project" value="UniProtKB-KW"/>
</dbReference>
<evidence type="ECO:0000256" key="1">
    <source>
        <dbReference type="ARBA" id="ARBA00022801"/>
    </source>
</evidence>
<reference evidence="2 3" key="1">
    <citation type="submission" date="2016-10" db="EMBL/GenBank/DDBJ databases">
        <authorList>
            <person name="de Groot N.N."/>
        </authorList>
    </citation>
    <scope>NUCLEOTIDE SEQUENCE [LARGE SCALE GENOMIC DNA]</scope>
    <source>
        <strain evidence="2 3">DSM 19012</strain>
    </source>
</reference>
<dbReference type="eggNOG" id="COG4225">
    <property type="taxonomic scope" value="Bacteria"/>
</dbReference>
<dbReference type="Proteomes" id="UP000181976">
    <property type="component" value="Unassembled WGS sequence"/>
</dbReference>
<dbReference type="PANTHER" id="PTHR33886">
    <property type="entry name" value="UNSATURATED RHAMNOGALACTURONAN HYDROLASE (EUROFUNG)"/>
    <property type="match status" value="1"/>
</dbReference>
<sequence length="134" mass="15227">MTELERNSKEYKYFLSIYKKMAKRLLELQTEQGHWAMSLLAAEYYPTPETSGTAFFTYGLASGINQGILDHKNYEPTVRKAWNALCRYVTHEGMLGYVQPIGAEPGDACPDKTEVYVTGAFLYAGDEVFKLYSK</sequence>
<dbReference type="EMBL" id="FONA01000015">
    <property type="protein sequence ID" value="SFE64642.1"/>
    <property type="molecule type" value="Genomic_DNA"/>
</dbReference>
<name>A0A1I2C8Z6_9BACT</name>
<dbReference type="Pfam" id="PF07470">
    <property type="entry name" value="Glyco_hydro_88"/>
    <property type="match status" value="1"/>
</dbReference>
<dbReference type="OrthoDB" id="258246at2"/>
<organism evidence="2 3">
    <name type="scientific">Thermophagus xiamenensis</name>
    <dbReference type="NCBI Taxonomy" id="385682"/>
    <lineage>
        <taxon>Bacteria</taxon>
        <taxon>Pseudomonadati</taxon>
        <taxon>Bacteroidota</taxon>
        <taxon>Bacteroidia</taxon>
        <taxon>Marinilabiliales</taxon>
        <taxon>Marinilabiliaceae</taxon>
        <taxon>Thermophagus</taxon>
    </lineage>
</organism>
<dbReference type="SUPFAM" id="SSF48208">
    <property type="entry name" value="Six-hairpin glycosidases"/>
    <property type="match status" value="1"/>
</dbReference>
<proteinExistence type="predicted"/>
<accession>A0A1I2C8Z6</accession>
<gene>
    <name evidence="2" type="ORF">SAMN05444380_11553</name>
</gene>
<dbReference type="Gene3D" id="1.50.10.10">
    <property type="match status" value="1"/>
</dbReference>
<keyword evidence="3" id="KW-1185">Reference proteome</keyword>
<protein>
    <submittedName>
        <fullName evidence="2">Glycosyl Hydrolase Family 88</fullName>
    </submittedName>
</protein>
<dbReference type="InterPro" id="IPR010905">
    <property type="entry name" value="Glyco_hydro_88"/>
</dbReference>